<dbReference type="Proteomes" id="UP000076738">
    <property type="component" value="Unassembled WGS sequence"/>
</dbReference>
<feature type="transmembrane region" description="Helical" evidence="6">
    <location>
        <begin position="133"/>
        <end position="153"/>
    </location>
</feature>
<feature type="transmembrane region" description="Helical" evidence="6">
    <location>
        <begin position="37"/>
        <end position="55"/>
    </location>
</feature>
<feature type="region of interest" description="Disordered" evidence="5">
    <location>
        <begin position="387"/>
        <end position="409"/>
    </location>
</feature>
<keyword evidence="8" id="KW-1185">Reference proteome</keyword>
<proteinExistence type="predicted"/>
<keyword evidence="4 6" id="KW-0472">Membrane</keyword>
<dbReference type="InterPro" id="IPR052430">
    <property type="entry name" value="IVT-Associated"/>
</dbReference>
<accession>A0A167H3G6</accession>
<dbReference type="AlphaFoldDB" id="A0A167H3G6"/>
<name>A0A167H3G6_CALVF</name>
<evidence type="ECO:0000256" key="3">
    <source>
        <dbReference type="ARBA" id="ARBA00022989"/>
    </source>
</evidence>
<reference evidence="7 8" key="1">
    <citation type="journal article" date="2016" name="Mol. Biol. Evol.">
        <title>Comparative Genomics of Early-Diverging Mushroom-Forming Fungi Provides Insights into the Origins of Lignocellulose Decay Capabilities.</title>
        <authorList>
            <person name="Nagy L.G."/>
            <person name="Riley R."/>
            <person name="Tritt A."/>
            <person name="Adam C."/>
            <person name="Daum C."/>
            <person name="Floudas D."/>
            <person name="Sun H."/>
            <person name="Yadav J.S."/>
            <person name="Pangilinan J."/>
            <person name="Larsson K.H."/>
            <person name="Matsuura K."/>
            <person name="Barry K."/>
            <person name="Labutti K."/>
            <person name="Kuo R."/>
            <person name="Ohm R.A."/>
            <person name="Bhattacharya S.S."/>
            <person name="Shirouzu T."/>
            <person name="Yoshinaga Y."/>
            <person name="Martin F.M."/>
            <person name="Grigoriev I.V."/>
            <person name="Hibbett D.S."/>
        </authorList>
    </citation>
    <scope>NUCLEOTIDE SEQUENCE [LARGE SCALE GENOMIC DNA]</scope>
    <source>
        <strain evidence="7 8">TUFC12733</strain>
    </source>
</reference>
<feature type="transmembrane region" description="Helical" evidence="6">
    <location>
        <begin position="86"/>
        <end position="103"/>
    </location>
</feature>
<feature type="transmembrane region" description="Helical" evidence="6">
    <location>
        <begin position="165"/>
        <end position="185"/>
    </location>
</feature>
<organism evidence="7 8">
    <name type="scientific">Calocera viscosa (strain TUFC12733)</name>
    <dbReference type="NCBI Taxonomy" id="1330018"/>
    <lineage>
        <taxon>Eukaryota</taxon>
        <taxon>Fungi</taxon>
        <taxon>Dikarya</taxon>
        <taxon>Basidiomycota</taxon>
        <taxon>Agaricomycotina</taxon>
        <taxon>Dacrymycetes</taxon>
        <taxon>Dacrymycetales</taxon>
        <taxon>Dacrymycetaceae</taxon>
        <taxon>Calocera</taxon>
    </lineage>
</organism>
<dbReference type="EMBL" id="KV417327">
    <property type="protein sequence ID" value="KZO91191.1"/>
    <property type="molecule type" value="Genomic_DNA"/>
</dbReference>
<dbReference type="GO" id="GO:0016020">
    <property type="term" value="C:membrane"/>
    <property type="evidence" value="ECO:0007669"/>
    <property type="project" value="UniProtKB-SubCell"/>
</dbReference>
<feature type="transmembrane region" description="Helical" evidence="6">
    <location>
        <begin position="736"/>
        <end position="757"/>
    </location>
</feature>
<feature type="transmembrane region" description="Helical" evidence="6">
    <location>
        <begin position="657"/>
        <end position="675"/>
    </location>
</feature>
<feature type="transmembrane region" description="Helical" evidence="6">
    <location>
        <begin position="109"/>
        <end position="128"/>
    </location>
</feature>
<feature type="transmembrane region" description="Helical" evidence="6">
    <location>
        <begin position="764"/>
        <end position="788"/>
    </location>
</feature>
<feature type="transmembrane region" description="Helical" evidence="6">
    <location>
        <begin position="800"/>
        <end position="823"/>
    </location>
</feature>
<evidence type="ECO:0000256" key="4">
    <source>
        <dbReference type="ARBA" id="ARBA00023136"/>
    </source>
</evidence>
<sequence>MAGATTTKKLGAKLARRLKLGGKFIFSKRIVPTMKATLAYILLISLSFIFEYIRINPFPMSLPSAVIISIASVPGSTIGSCVKNTFLNLLGVMVGSLNFFILGKLAPWPVAQGVIFAFIVYLLGLVYAQGLTFLGFALLGILQSFTGIYTSLANGGQFDGSQLRAWMQAYSFGCAVVLAVNILVLPRTSEHSLRETLVSSLDHARTLLLLINKGYMEDLTGEERAVMEQLSDSLRTDFMALNQLLNETVFEISWSRWSMADYRSLVDHMHSMQSMLIAAYYGFLAGEENHSIDTYKEQFLPCAAEEFRQLRRSLCLTFGEIIQEIAVEPLQPLHSEYQDAGMDIEKQPDPQASSELSTENDEMDPEQGLRAVGRRLQREALVEDGGLAPAAAGKQEASRADITPRGPSIVDRQLVGRRDSRNANQNQPYDSDVVKALRSNFDGFAKKQLDFTSHLLISGGLSVDLSNDSLNLFRPMRSIAESWGTDRVRGVQEVLDKEKATLGYGISPSLTTSSERPRSMSEIPLAGHEYRAGPAIPRIVEPEEDQDAVRTGRTLVRVYSVLFAMNRLMNKLQTMHTQVWMTPTGAKRRYRLQIHILESLKSSSRQENLDEKAELDGSLTLPECICCLERRKYVPTKVTFVQRLLAIERWFRSPTSVYSFKIVLALSIFCVLLFAPLVRGWFLSYALITALPNLVLALAPTLGGSFVSFGIQIVGTVIGNIASMVILLIFRNVGGWFYNPYGIACLLAVYAIPFAYLVNEKPQFFIFALLALNSCGATILTVYVNAVYEGNHDYNTPPYMAGIGLAALAVALALVFCFQLLILRNPARHALRVALARVIEDHLAYVTLLQAYCRALELIDPSDQVDPKIVRRVERELIRREDKLQAQIIDMNQLISFAALEPTWQKPFQKEAAAKVLRANQLLVDRWSETRSAIGSEPFPPFVSQQFVSILSPFRRQCYTVTKTSLYLAATSMASKIPLPLETPNPGRLVSDLVHDALLISFRYAKTEEGREIVQSGDFARYWFFLLVNMSALQHVADIEDACREIYGTFEDKML</sequence>
<comment type="subcellular location">
    <subcellularLocation>
        <location evidence="1">Membrane</location>
        <topology evidence="1">Multi-pass membrane protein</topology>
    </subcellularLocation>
</comment>
<feature type="region of interest" description="Disordered" evidence="5">
    <location>
        <begin position="344"/>
        <end position="366"/>
    </location>
</feature>
<evidence type="ECO:0000313" key="8">
    <source>
        <dbReference type="Proteomes" id="UP000076738"/>
    </source>
</evidence>
<protein>
    <submittedName>
        <fullName evidence="7">Uncharacterized protein</fullName>
    </submittedName>
</protein>
<evidence type="ECO:0000313" key="7">
    <source>
        <dbReference type="EMBL" id="KZO91191.1"/>
    </source>
</evidence>
<dbReference type="PANTHER" id="PTHR47804">
    <property type="entry name" value="60S RIBOSOMAL PROTEIN L19"/>
    <property type="match status" value="1"/>
</dbReference>
<dbReference type="OrthoDB" id="68611at2759"/>
<evidence type="ECO:0000256" key="6">
    <source>
        <dbReference type="SAM" id="Phobius"/>
    </source>
</evidence>
<dbReference type="STRING" id="1330018.A0A167H3G6"/>
<evidence type="ECO:0000256" key="2">
    <source>
        <dbReference type="ARBA" id="ARBA00022692"/>
    </source>
</evidence>
<evidence type="ECO:0000256" key="5">
    <source>
        <dbReference type="SAM" id="MobiDB-lite"/>
    </source>
</evidence>
<keyword evidence="3 6" id="KW-1133">Transmembrane helix</keyword>
<feature type="transmembrane region" description="Helical" evidence="6">
    <location>
        <begin position="61"/>
        <end position="79"/>
    </location>
</feature>
<evidence type="ECO:0000256" key="1">
    <source>
        <dbReference type="ARBA" id="ARBA00004141"/>
    </source>
</evidence>
<gene>
    <name evidence="7" type="ORF">CALVIDRAFT_602427</name>
</gene>
<keyword evidence="2 6" id="KW-0812">Transmembrane</keyword>
<feature type="transmembrane region" description="Helical" evidence="6">
    <location>
        <begin position="706"/>
        <end position="730"/>
    </location>
</feature>
<feature type="transmembrane region" description="Helical" evidence="6">
    <location>
        <begin position="681"/>
        <end position="699"/>
    </location>
</feature>
<dbReference type="PANTHER" id="PTHR47804:SF3">
    <property type="entry name" value="PROTEIN BRE4"/>
    <property type="match status" value="1"/>
</dbReference>